<dbReference type="GO" id="GO:0006424">
    <property type="term" value="P:glutamyl-tRNA aminoacylation"/>
    <property type="evidence" value="ECO:0007669"/>
    <property type="project" value="UniProtKB-UniRule"/>
</dbReference>
<organism evidence="10 11">
    <name type="scientific">Candidatus Acididesulfobacter diazotrophicus</name>
    <dbReference type="NCBI Taxonomy" id="2597226"/>
    <lineage>
        <taxon>Bacteria</taxon>
        <taxon>Deltaproteobacteria</taxon>
        <taxon>Candidatus Acidulodesulfobacterales</taxon>
        <taxon>Candidatus Acididesulfobacter</taxon>
    </lineage>
</organism>
<dbReference type="AlphaFoldDB" id="A0A519BPR8"/>
<feature type="short sequence motif" description="'KMSKS' region" evidence="7">
    <location>
        <begin position="269"/>
        <end position="273"/>
    </location>
</feature>
<accession>A0A519BPR8</accession>
<dbReference type="EC" id="6.1.1.17" evidence="7"/>
<dbReference type="Gene3D" id="1.10.10.350">
    <property type="match status" value="1"/>
</dbReference>
<feature type="binding site" evidence="7">
    <location>
        <position position="146"/>
    </location>
    <ligand>
        <name>Zn(2+)</name>
        <dbReference type="ChEBI" id="CHEBI:29105"/>
    </ligand>
</feature>
<dbReference type="HAMAP" id="MF_00022">
    <property type="entry name" value="Glu_tRNA_synth_type1"/>
    <property type="match status" value="1"/>
</dbReference>
<comment type="cofactor">
    <cofactor evidence="7">
        <name>Zn(2+)</name>
        <dbReference type="ChEBI" id="CHEBI:29105"/>
    </cofactor>
    <text evidence="7">Binds 1 zinc ion per subunit.</text>
</comment>
<dbReference type="PANTHER" id="PTHR43311:SF2">
    <property type="entry name" value="GLUTAMATE--TRNA LIGASE, MITOCHONDRIAL-RELATED"/>
    <property type="match status" value="1"/>
</dbReference>
<evidence type="ECO:0000256" key="7">
    <source>
        <dbReference type="HAMAP-Rule" id="MF_00022"/>
    </source>
</evidence>
<dbReference type="InterPro" id="IPR045462">
    <property type="entry name" value="aa-tRNA-synth_I_cd-bd"/>
</dbReference>
<protein>
    <recommendedName>
        <fullName evidence="7">Glutamate--tRNA ligase</fullName>
        <ecNumber evidence="7">6.1.1.17</ecNumber>
    </recommendedName>
    <alternativeName>
        <fullName evidence="7">Glutamyl-tRNA synthetase</fullName>
        <shortName evidence="7">GluRS</shortName>
    </alternativeName>
</protein>
<keyword evidence="7" id="KW-0963">Cytoplasm</keyword>
<dbReference type="Proteomes" id="UP000319296">
    <property type="component" value="Unassembled WGS sequence"/>
</dbReference>
<sequence length="606" mass="69985">MHNNIDNDNNINSSVNNNIDNEGNIRVRFAPSPTGHLHIGGLRTALFNYLFAKKNNGKLILRIDDTDIARSKKEYEDSIISDMKWFDIKYDEFYRQSERKDVYRKYLKILEEKGYIYECFCTEEELLRSKELSINLKKPYIYNGRCLHLNNSEKENLRKKLADAGLSPSIRLNMLKLGLEQIEFEDIVHGRVAFHVKLLGDFVLKTSDNRFTYNFASIIDDIDLGISHIIRGEDHISNTPRQILLCKALGKSNPVFAHISLLYGKDGKLMSKRDFNANLEYYKKEGYLPQAILNYLAITGNTFVVNNNSNGIYNSNNTDFNQTILPIIDDNNENNGIHNDENLLDKDKDKVKDKEIFSSINEMAQYFDIKRAKNSGAIFSEDKLKFVNEKWLQHLNAETLISIIKEKFMLTSHILLSDIDSNTDSNNKNKNIDIMDCAEKEYGKEGLILIIDFLKNEYKTVKEIILELNNVFLNKENPDFINCDKEILQLLYINFNEIGSSSNNININTKKNGNEFCSEIDKYSDSRNVNNNINNKEAINKNFLDFNETAVKNVIQKISKENKKNIKDIYENFRMALTGRTIGPSIIKIASLLGKERVLKKLNNYL</sequence>
<keyword evidence="7" id="KW-0479">Metal-binding</keyword>
<comment type="subcellular location">
    <subcellularLocation>
        <location evidence="7">Cytoplasm</location>
    </subcellularLocation>
</comment>
<evidence type="ECO:0000256" key="6">
    <source>
        <dbReference type="ARBA" id="ARBA00023146"/>
    </source>
</evidence>
<dbReference type="GO" id="GO:0004818">
    <property type="term" value="F:glutamate-tRNA ligase activity"/>
    <property type="evidence" value="ECO:0007669"/>
    <property type="project" value="UniProtKB-UniRule"/>
</dbReference>
<keyword evidence="6 7" id="KW-0030">Aminoacyl-tRNA synthetase</keyword>
<evidence type="ECO:0000259" key="8">
    <source>
        <dbReference type="Pfam" id="PF00749"/>
    </source>
</evidence>
<keyword evidence="4 7" id="KW-0067">ATP-binding</keyword>
<feature type="binding site" evidence="7">
    <location>
        <position position="119"/>
    </location>
    <ligand>
        <name>Zn(2+)</name>
        <dbReference type="ChEBI" id="CHEBI:29105"/>
    </ligand>
</feature>
<dbReference type="PANTHER" id="PTHR43311">
    <property type="entry name" value="GLUTAMATE--TRNA LIGASE"/>
    <property type="match status" value="1"/>
</dbReference>
<dbReference type="GO" id="GO:0005829">
    <property type="term" value="C:cytosol"/>
    <property type="evidence" value="ECO:0007669"/>
    <property type="project" value="TreeGrafter"/>
</dbReference>
<evidence type="ECO:0000259" key="9">
    <source>
        <dbReference type="Pfam" id="PF19269"/>
    </source>
</evidence>
<evidence type="ECO:0000313" key="11">
    <source>
        <dbReference type="Proteomes" id="UP000319296"/>
    </source>
</evidence>
<keyword evidence="5 7" id="KW-0648">Protein biosynthesis</keyword>
<dbReference type="InterPro" id="IPR008925">
    <property type="entry name" value="aa_tRNA-synth_I_cd-bd_sf"/>
</dbReference>
<dbReference type="CDD" id="cd00808">
    <property type="entry name" value="GluRS_core"/>
    <property type="match status" value="1"/>
</dbReference>
<evidence type="ECO:0000256" key="2">
    <source>
        <dbReference type="ARBA" id="ARBA00022598"/>
    </source>
</evidence>
<dbReference type="EMBL" id="SGBB01000002">
    <property type="protein sequence ID" value="RZD19254.1"/>
    <property type="molecule type" value="Genomic_DNA"/>
</dbReference>
<evidence type="ECO:0000256" key="5">
    <source>
        <dbReference type="ARBA" id="ARBA00022917"/>
    </source>
</evidence>
<proteinExistence type="inferred from homology"/>
<dbReference type="Pfam" id="PF19269">
    <property type="entry name" value="Anticodon_2"/>
    <property type="match status" value="1"/>
</dbReference>
<comment type="similarity">
    <text evidence="1 7">Belongs to the class-I aminoacyl-tRNA synthetase family. Glutamate--tRNA ligase type 1 subfamily.</text>
</comment>
<dbReference type="InterPro" id="IPR000924">
    <property type="entry name" value="Glu/Gln-tRNA-synth"/>
</dbReference>
<dbReference type="Pfam" id="PF00749">
    <property type="entry name" value="tRNA-synt_1c"/>
    <property type="match status" value="1"/>
</dbReference>
<dbReference type="InterPro" id="IPR014729">
    <property type="entry name" value="Rossmann-like_a/b/a_fold"/>
</dbReference>
<dbReference type="GO" id="GO:0008270">
    <property type="term" value="F:zinc ion binding"/>
    <property type="evidence" value="ECO:0007669"/>
    <property type="project" value="UniProtKB-UniRule"/>
</dbReference>
<keyword evidence="7" id="KW-0862">Zinc</keyword>
<dbReference type="Gene3D" id="3.40.50.620">
    <property type="entry name" value="HUPs"/>
    <property type="match status" value="1"/>
</dbReference>
<dbReference type="SUPFAM" id="SSF48163">
    <property type="entry name" value="An anticodon-binding domain of class I aminoacyl-tRNA synthetases"/>
    <property type="match status" value="2"/>
</dbReference>
<dbReference type="GO" id="GO:0000049">
    <property type="term" value="F:tRNA binding"/>
    <property type="evidence" value="ECO:0007669"/>
    <property type="project" value="InterPro"/>
</dbReference>
<feature type="domain" description="Glutamyl/glutaminyl-tRNA synthetase class Ib catalytic" evidence="8">
    <location>
        <begin position="25"/>
        <end position="303"/>
    </location>
</feature>
<dbReference type="InterPro" id="IPR020058">
    <property type="entry name" value="Glu/Gln-tRNA-synth_Ib_cat-dom"/>
</dbReference>
<feature type="binding site" evidence="7">
    <location>
        <position position="272"/>
    </location>
    <ligand>
        <name>ATP</name>
        <dbReference type="ChEBI" id="CHEBI:30616"/>
    </ligand>
</feature>
<dbReference type="InterPro" id="IPR033910">
    <property type="entry name" value="GluRS_core"/>
</dbReference>
<comment type="caution">
    <text evidence="10">The sequence shown here is derived from an EMBL/GenBank/DDBJ whole genome shotgun (WGS) entry which is preliminary data.</text>
</comment>
<dbReference type="InterPro" id="IPR001412">
    <property type="entry name" value="aa-tRNA-synth_I_CS"/>
</dbReference>
<gene>
    <name evidence="7 10" type="primary">gltX</name>
    <name evidence="10" type="ORF">EVG15_02115</name>
</gene>
<dbReference type="InterPro" id="IPR049940">
    <property type="entry name" value="GluQ/Sye"/>
</dbReference>
<name>A0A519BPR8_9DELT</name>
<dbReference type="InterPro" id="IPR004527">
    <property type="entry name" value="Glu-tRNA-ligase_bac/mito"/>
</dbReference>
<dbReference type="NCBIfam" id="TIGR00464">
    <property type="entry name" value="gltX_bact"/>
    <property type="match status" value="1"/>
</dbReference>
<comment type="function">
    <text evidence="7">Catalyzes the attachment of glutamate to tRNA(Glu) in a two-step reaction: glutamate is first activated by ATP to form Glu-AMP and then transferred to the acceptor end of tRNA(Glu).</text>
</comment>
<feature type="binding site" evidence="7">
    <location>
        <position position="121"/>
    </location>
    <ligand>
        <name>Zn(2+)</name>
        <dbReference type="ChEBI" id="CHEBI:29105"/>
    </ligand>
</feature>
<evidence type="ECO:0000256" key="4">
    <source>
        <dbReference type="ARBA" id="ARBA00022840"/>
    </source>
</evidence>
<evidence type="ECO:0000256" key="3">
    <source>
        <dbReference type="ARBA" id="ARBA00022741"/>
    </source>
</evidence>
<dbReference type="InterPro" id="IPR020061">
    <property type="entry name" value="Glu_tRNA_lig_a-bdl"/>
</dbReference>
<feature type="domain" description="Aminoacyl-tRNA synthetase class I anticodon-binding" evidence="9">
    <location>
        <begin position="544"/>
        <end position="605"/>
    </location>
</feature>
<dbReference type="PROSITE" id="PS00178">
    <property type="entry name" value="AA_TRNA_LIGASE_I"/>
    <property type="match status" value="1"/>
</dbReference>
<dbReference type="GO" id="GO:0005524">
    <property type="term" value="F:ATP binding"/>
    <property type="evidence" value="ECO:0007669"/>
    <property type="project" value="UniProtKB-UniRule"/>
</dbReference>
<comment type="subunit">
    <text evidence="7">Monomer.</text>
</comment>
<dbReference type="Gene3D" id="3.90.800.10">
    <property type="entry name" value="Glutamyl-tRNA Synthetase, Domain 3"/>
    <property type="match status" value="1"/>
</dbReference>
<dbReference type="SUPFAM" id="SSF52374">
    <property type="entry name" value="Nucleotidylyl transferase"/>
    <property type="match status" value="1"/>
</dbReference>
<reference evidence="10 11" key="1">
    <citation type="journal article" date="2019" name="ISME J.">
        <title>Insights into ecological role of a new deltaproteobacterial order Candidatus Acidulodesulfobacterales by metagenomics and metatranscriptomics.</title>
        <authorList>
            <person name="Tan S."/>
            <person name="Liu J."/>
            <person name="Fang Y."/>
            <person name="Hedlund B.P."/>
            <person name="Lian Z.H."/>
            <person name="Huang L.Y."/>
            <person name="Li J.T."/>
            <person name="Huang L.N."/>
            <person name="Li W.J."/>
            <person name="Jiang H.C."/>
            <person name="Dong H.L."/>
            <person name="Shu W.S."/>
        </authorList>
    </citation>
    <scope>NUCLEOTIDE SEQUENCE [LARGE SCALE GENOMIC DNA]</scope>
    <source>
        <strain evidence="10">AP1</strain>
    </source>
</reference>
<dbReference type="InterPro" id="IPR020751">
    <property type="entry name" value="aa-tRNA-synth_I_codon-bd_sub2"/>
</dbReference>
<keyword evidence="2 7" id="KW-0436">Ligase</keyword>
<evidence type="ECO:0000256" key="1">
    <source>
        <dbReference type="ARBA" id="ARBA00007894"/>
    </source>
</evidence>
<evidence type="ECO:0000313" key="10">
    <source>
        <dbReference type="EMBL" id="RZD19254.1"/>
    </source>
</evidence>
<feature type="binding site" evidence="7">
    <location>
        <position position="148"/>
    </location>
    <ligand>
        <name>Zn(2+)</name>
        <dbReference type="ChEBI" id="CHEBI:29105"/>
    </ligand>
</feature>
<feature type="short sequence motif" description="'HIGH' region" evidence="7">
    <location>
        <begin position="31"/>
        <end position="41"/>
    </location>
</feature>
<keyword evidence="3 7" id="KW-0547">Nucleotide-binding</keyword>
<dbReference type="PRINTS" id="PR00987">
    <property type="entry name" value="TRNASYNTHGLU"/>
</dbReference>
<comment type="catalytic activity">
    <reaction evidence="7">
        <text>tRNA(Glu) + L-glutamate + ATP = L-glutamyl-tRNA(Glu) + AMP + diphosphate</text>
        <dbReference type="Rhea" id="RHEA:23540"/>
        <dbReference type="Rhea" id="RHEA-COMP:9663"/>
        <dbReference type="Rhea" id="RHEA-COMP:9680"/>
        <dbReference type="ChEBI" id="CHEBI:29985"/>
        <dbReference type="ChEBI" id="CHEBI:30616"/>
        <dbReference type="ChEBI" id="CHEBI:33019"/>
        <dbReference type="ChEBI" id="CHEBI:78442"/>
        <dbReference type="ChEBI" id="CHEBI:78520"/>
        <dbReference type="ChEBI" id="CHEBI:456215"/>
        <dbReference type="EC" id="6.1.1.17"/>
    </reaction>
</comment>
<dbReference type="Gene3D" id="1.10.1160.10">
    <property type="entry name" value="Glutamyl-trna Synthetase, Domain 2"/>
    <property type="match status" value="1"/>
</dbReference>